<proteinExistence type="predicted"/>
<dbReference type="EMBL" id="JASNQZ010000005">
    <property type="protein sequence ID" value="KAL0957251.1"/>
    <property type="molecule type" value="Genomic_DNA"/>
</dbReference>
<comment type="caution">
    <text evidence="7">The sequence shown here is derived from an EMBL/GenBank/DDBJ whole genome shotgun (WGS) entry which is preliminary data.</text>
</comment>
<evidence type="ECO:0000256" key="2">
    <source>
        <dbReference type="ARBA" id="ARBA00022478"/>
    </source>
</evidence>
<name>A0ABR3JQB8_9AGAR</name>
<evidence type="ECO:0000256" key="5">
    <source>
        <dbReference type="ARBA" id="ARBA00023163"/>
    </source>
</evidence>
<evidence type="ECO:0000256" key="1">
    <source>
        <dbReference type="ARBA" id="ARBA00012418"/>
    </source>
</evidence>
<evidence type="ECO:0000256" key="4">
    <source>
        <dbReference type="ARBA" id="ARBA00022695"/>
    </source>
</evidence>
<evidence type="ECO:0000259" key="6">
    <source>
        <dbReference type="Pfam" id="PF04998"/>
    </source>
</evidence>
<accession>A0ABR3JQB8</accession>
<dbReference type="Pfam" id="PF04998">
    <property type="entry name" value="RNA_pol_Rpb1_5"/>
    <property type="match status" value="1"/>
</dbReference>
<gene>
    <name evidence="7" type="ORF">HGRIS_001065</name>
</gene>
<dbReference type="InterPro" id="IPR007081">
    <property type="entry name" value="RNA_pol_Rpb1_5"/>
</dbReference>
<organism evidence="7 8">
    <name type="scientific">Hohenbuehelia grisea</name>
    <dbReference type="NCBI Taxonomy" id="104357"/>
    <lineage>
        <taxon>Eukaryota</taxon>
        <taxon>Fungi</taxon>
        <taxon>Dikarya</taxon>
        <taxon>Basidiomycota</taxon>
        <taxon>Agaricomycotina</taxon>
        <taxon>Agaricomycetes</taxon>
        <taxon>Agaricomycetidae</taxon>
        <taxon>Agaricales</taxon>
        <taxon>Pleurotineae</taxon>
        <taxon>Pleurotaceae</taxon>
        <taxon>Hohenbuehelia</taxon>
    </lineage>
</organism>
<keyword evidence="2" id="KW-0240">DNA-directed RNA polymerase</keyword>
<dbReference type="Proteomes" id="UP001556367">
    <property type="component" value="Unassembled WGS sequence"/>
</dbReference>
<evidence type="ECO:0000256" key="3">
    <source>
        <dbReference type="ARBA" id="ARBA00022679"/>
    </source>
</evidence>
<dbReference type="EC" id="2.7.7.6" evidence="1"/>
<keyword evidence="8" id="KW-1185">Reference proteome</keyword>
<reference evidence="8" key="1">
    <citation type="submission" date="2024-06" db="EMBL/GenBank/DDBJ databases">
        <title>Multi-omics analyses provide insights into the biosynthesis of the anticancer antibiotic pleurotin in Hohenbuehelia grisea.</title>
        <authorList>
            <person name="Weaver J.A."/>
            <person name="Alberti F."/>
        </authorList>
    </citation>
    <scope>NUCLEOTIDE SEQUENCE [LARGE SCALE GENOMIC DNA]</scope>
    <source>
        <strain evidence="8">T-177</strain>
    </source>
</reference>
<sequence length="151" mass="17271">MHVHLRPQRAAIALGDAYPNSNRRTRVPREFGRVRRSTTTFGVLRRRRSARPRLRLNLMFRQPSAQISRYAGLRRPAIHRRPPYSLRLPLPHFTKDDFSPGLPGARGFVENSHLHAMAGREGLIDTAVETAETGYIQRCLVKALEDVKVQL</sequence>
<keyword evidence="5" id="KW-0804">Transcription</keyword>
<dbReference type="Gene3D" id="6.10.250.2940">
    <property type="match status" value="1"/>
</dbReference>
<keyword evidence="3" id="KW-0808">Transferase</keyword>
<feature type="domain" description="RNA polymerase Rpb1" evidence="6">
    <location>
        <begin position="113"/>
        <end position="150"/>
    </location>
</feature>
<dbReference type="PANTHER" id="PTHR19376">
    <property type="entry name" value="DNA-DIRECTED RNA POLYMERASE"/>
    <property type="match status" value="1"/>
</dbReference>
<keyword evidence="4" id="KW-0548">Nucleotidyltransferase</keyword>
<protein>
    <recommendedName>
        <fullName evidence="1">DNA-directed RNA polymerase</fullName>
        <ecNumber evidence="1">2.7.7.6</ecNumber>
    </recommendedName>
</protein>
<evidence type="ECO:0000313" key="8">
    <source>
        <dbReference type="Proteomes" id="UP001556367"/>
    </source>
</evidence>
<dbReference type="SUPFAM" id="SSF64484">
    <property type="entry name" value="beta and beta-prime subunits of DNA dependent RNA-polymerase"/>
    <property type="match status" value="1"/>
</dbReference>
<dbReference type="InterPro" id="IPR045867">
    <property type="entry name" value="DNA-dir_RpoC_beta_prime"/>
</dbReference>
<evidence type="ECO:0000313" key="7">
    <source>
        <dbReference type="EMBL" id="KAL0957251.1"/>
    </source>
</evidence>
<dbReference type="PANTHER" id="PTHR19376:SF37">
    <property type="entry name" value="DNA-DIRECTED RNA POLYMERASE II SUBUNIT RPB1"/>
    <property type="match status" value="1"/>
</dbReference>